<dbReference type="AlphaFoldDB" id="A0A2V2FKG1"/>
<dbReference type="Pfam" id="PF04304">
    <property type="entry name" value="DUF454"/>
    <property type="match status" value="1"/>
</dbReference>
<dbReference type="Proteomes" id="UP000247612">
    <property type="component" value="Unassembled WGS sequence"/>
</dbReference>
<dbReference type="EMBL" id="JALDAW010000013">
    <property type="protein sequence ID" value="MDY5168088.1"/>
    <property type="molecule type" value="Genomic_DNA"/>
</dbReference>
<name>A0A2V2FKG1_9FIRM</name>
<dbReference type="PANTHER" id="PTHR35813:SF1">
    <property type="entry name" value="INNER MEMBRANE PROTEIN YBAN"/>
    <property type="match status" value="1"/>
</dbReference>
<proteinExistence type="predicted"/>
<dbReference type="RefSeq" id="WP_022938542.1">
    <property type="nucleotide sequence ID" value="NZ_BAABZA010000005.1"/>
</dbReference>
<comment type="caution">
    <text evidence="3">The sequence shown here is derived from an EMBL/GenBank/DDBJ whole genome shotgun (WGS) entry which is preliminary data.</text>
</comment>
<keyword evidence="1" id="KW-0472">Membrane</keyword>
<accession>A0A2V2FKG1</accession>
<keyword evidence="1" id="KW-0812">Transmembrane</keyword>
<reference evidence="2" key="2">
    <citation type="submission" date="2022-03" db="EMBL/GenBank/DDBJ databases">
        <title>First case of bacteraemia caused by Dielma fastidiosa in a patient hospitalised with diverticulitis.</title>
        <authorList>
            <person name="Forman-Ankjaer B."/>
            <person name="Hvid-Jensen F."/>
            <person name="Kobel C.M."/>
            <person name="Greve T."/>
        </authorList>
    </citation>
    <scope>NUCLEOTIDE SEQUENCE</scope>
    <source>
        <strain evidence="2">AUH_DF_2021</strain>
    </source>
</reference>
<dbReference type="InterPro" id="IPR007401">
    <property type="entry name" value="DUF454"/>
</dbReference>
<dbReference type="PANTHER" id="PTHR35813">
    <property type="entry name" value="INNER MEMBRANE PROTEIN YBAN"/>
    <property type="match status" value="1"/>
</dbReference>
<dbReference type="GeneID" id="94441879"/>
<dbReference type="Proteomes" id="UP001276902">
    <property type="component" value="Unassembled WGS sequence"/>
</dbReference>
<feature type="transmembrane region" description="Helical" evidence="1">
    <location>
        <begin position="97"/>
        <end position="115"/>
    </location>
</feature>
<gene>
    <name evidence="3" type="ORF">DES51_1284</name>
    <name evidence="2" type="ORF">MQE39_08155</name>
</gene>
<dbReference type="PIRSF" id="PIRSF016789">
    <property type="entry name" value="DUF454"/>
    <property type="match status" value="1"/>
</dbReference>
<reference evidence="3 4" key="1">
    <citation type="submission" date="2018-05" db="EMBL/GenBank/DDBJ databases">
        <title>Genomic Encyclopedia of Type Strains, Phase IV (KMG-IV): sequencing the most valuable type-strain genomes for metagenomic binning, comparative biology and taxonomic classification.</title>
        <authorList>
            <person name="Goeker M."/>
        </authorList>
    </citation>
    <scope>NUCLEOTIDE SEQUENCE [LARGE SCALE GENOMIC DNA]</scope>
    <source>
        <strain evidence="3 4">JC118</strain>
    </source>
</reference>
<dbReference type="STRING" id="1034346.GCA_000313565_02240"/>
<evidence type="ECO:0000313" key="3">
    <source>
        <dbReference type="EMBL" id="PXX74006.1"/>
    </source>
</evidence>
<evidence type="ECO:0000313" key="2">
    <source>
        <dbReference type="EMBL" id="MDY5168088.1"/>
    </source>
</evidence>
<feature type="transmembrane region" description="Helical" evidence="1">
    <location>
        <begin position="6"/>
        <end position="38"/>
    </location>
</feature>
<evidence type="ECO:0000313" key="4">
    <source>
        <dbReference type="Proteomes" id="UP000247612"/>
    </source>
</evidence>
<feature type="transmembrane region" description="Helical" evidence="1">
    <location>
        <begin position="74"/>
        <end position="91"/>
    </location>
</feature>
<organism evidence="3 4">
    <name type="scientific">Dielma fastidiosa</name>
    <dbReference type="NCBI Taxonomy" id="1034346"/>
    <lineage>
        <taxon>Bacteria</taxon>
        <taxon>Bacillati</taxon>
        <taxon>Bacillota</taxon>
        <taxon>Erysipelotrichia</taxon>
        <taxon>Erysipelotrichales</taxon>
        <taxon>Erysipelotrichaceae</taxon>
        <taxon>Dielma</taxon>
    </lineage>
</organism>
<evidence type="ECO:0000256" key="1">
    <source>
        <dbReference type="SAM" id="Phobius"/>
    </source>
</evidence>
<sequence>MKIFYMVLGTISLVLGAIGIVLPILPTTPFLLLAAFCFTKSSKRMHRWLCGTSLYQKHLDSYVQNRAMTLKTKLSILIPASIMLLFPMILVDHILMRLFITGLLVFKYWYFFFCIKTIQAETAE</sequence>
<dbReference type="GO" id="GO:0005886">
    <property type="term" value="C:plasma membrane"/>
    <property type="evidence" value="ECO:0007669"/>
    <property type="project" value="TreeGrafter"/>
</dbReference>
<dbReference type="OrthoDB" id="5690292at2"/>
<dbReference type="EMBL" id="QJKH01000028">
    <property type="protein sequence ID" value="PXX74006.1"/>
    <property type="molecule type" value="Genomic_DNA"/>
</dbReference>
<protein>
    <submittedName>
        <fullName evidence="2">YbaN family protein</fullName>
    </submittedName>
</protein>
<keyword evidence="4" id="KW-1185">Reference proteome</keyword>
<keyword evidence="1" id="KW-1133">Transmembrane helix</keyword>